<dbReference type="Pfam" id="PF10277">
    <property type="entry name" value="Frag1"/>
    <property type="match status" value="1"/>
</dbReference>
<dbReference type="STRING" id="451379.A0A0N5ALP7"/>
<evidence type="ECO:0000259" key="2">
    <source>
        <dbReference type="Pfam" id="PF10277"/>
    </source>
</evidence>
<name>A0A0N5ALP7_9BILA</name>
<dbReference type="PANTHER" id="PTHR12892">
    <property type="entry name" value="FGF RECEPTOR ACTIVATING PROTEIN 1"/>
    <property type="match status" value="1"/>
</dbReference>
<dbReference type="WBParaSite" id="SMUV_0000547201-mRNA-1">
    <property type="protein sequence ID" value="SMUV_0000547201-mRNA-1"/>
    <property type="gene ID" value="SMUV_0000547201"/>
</dbReference>
<organism evidence="3 4">
    <name type="scientific">Syphacia muris</name>
    <dbReference type="NCBI Taxonomy" id="451379"/>
    <lineage>
        <taxon>Eukaryota</taxon>
        <taxon>Metazoa</taxon>
        <taxon>Ecdysozoa</taxon>
        <taxon>Nematoda</taxon>
        <taxon>Chromadorea</taxon>
        <taxon>Rhabditida</taxon>
        <taxon>Spirurina</taxon>
        <taxon>Oxyuridomorpha</taxon>
        <taxon>Oxyuroidea</taxon>
        <taxon>Oxyuridae</taxon>
        <taxon>Syphacia</taxon>
    </lineage>
</organism>
<dbReference type="AlphaFoldDB" id="A0A0N5ALP7"/>
<dbReference type="GO" id="GO:0005789">
    <property type="term" value="C:endoplasmic reticulum membrane"/>
    <property type="evidence" value="ECO:0007669"/>
    <property type="project" value="TreeGrafter"/>
</dbReference>
<feature type="domain" description="CWH43-like N-terminal" evidence="2">
    <location>
        <begin position="53"/>
        <end position="205"/>
    </location>
</feature>
<proteinExistence type="predicted"/>
<dbReference type="Proteomes" id="UP000046393">
    <property type="component" value="Unplaced"/>
</dbReference>
<keyword evidence="1" id="KW-0472">Membrane</keyword>
<keyword evidence="1" id="KW-1133">Transmembrane helix</keyword>
<dbReference type="InterPro" id="IPR039545">
    <property type="entry name" value="PGAP2"/>
</dbReference>
<sequence length="213" mass="24221">MVFNENWFKTKESPASEVGVVARDNLKSKVISTRPNALVHTGITLEPRIIALLGALLPGVSCYFCIAYTFIFQQSEVENYTTIDCPGIARATGTPPVSYSIETEPQKYVWLITMFIHLPFRLMIPVIYSRLYQSFKQKQSQTRWFQTVYFLYARFMFGEIIGLLLLSIFDMHTGFFFHAIGFVLWITSFNGNAIGGSILYAATGIQQINQKVN</sequence>
<feature type="transmembrane region" description="Helical" evidence="1">
    <location>
        <begin position="175"/>
        <end position="201"/>
    </location>
</feature>
<feature type="transmembrane region" description="Helical" evidence="1">
    <location>
        <begin position="108"/>
        <end position="128"/>
    </location>
</feature>
<dbReference type="PANTHER" id="PTHR12892:SF15">
    <property type="entry name" value="POST-GPI ATTACHMENT TO PROTEINS FACTOR 2-LIKE"/>
    <property type="match status" value="1"/>
</dbReference>
<feature type="transmembrane region" description="Helical" evidence="1">
    <location>
        <begin position="149"/>
        <end position="169"/>
    </location>
</feature>
<evidence type="ECO:0000313" key="4">
    <source>
        <dbReference type="WBParaSite" id="SMUV_0000547201-mRNA-1"/>
    </source>
</evidence>
<dbReference type="GO" id="GO:0006506">
    <property type="term" value="P:GPI anchor biosynthetic process"/>
    <property type="evidence" value="ECO:0007669"/>
    <property type="project" value="TreeGrafter"/>
</dbReference>
<reference evidence="4" key="1">
    <citation type="submission" date="2016-04" db="UniProtKB">
        <authorList>
            <consortium name="WormBaseParasite"/>
        </authorList>
    </citation>
    <scope>IDENTIFICATION</scope>
</reference>
<protein>
    <submittedName>
        <fullName evidence="4">G protein-coupled receptor</fullName>
    </submittedName>
</protein>
<feature type="transmembrane region" description="Helical" evidence="1">
    <location>
        <begin position="49"/>
        <end position="71"/>
    </location>
</feature>
<evidence type="ECO:0000313" key="3">
    <source>
        <dbReference type="Proteomes" id="UP000046393"/>
    </source>
</evidence>
<evidence type="ECO:0000256" key="1">
    <source>
        <dbReference type="SAM" id="Phobius"/>
    </source>
</evidence>
<dbReference type="GO" id="GO:0000139">
    <property type="term" value="C:Golgi membrane"/>
    <property type="evidence" value="ECO:0007669"/>
    <property type="project" value="InterPro"/>
</dbReference>
<keyword evidence="1" id="KW-0812">Transmembrane</keyword>
<dbReference type="InterPro" id="IPR019402">
    <property type="entry name" value="CWH43_N"/>
</dbReference>
<keyword evidence="3" id="KW-1185">Reference proteome</keyword>
<accession>A0A0N5ALP7</accession>